<feature type="binding site" evidence="19">
    <location>
        <begin position="162"/>
        <end position="163"/>
    </location>
    <ligand>
        <name>UDP-N-acetyl-alpha-D-muramoyl-L-alanyl-D-glutamate</name>
        <dbReference type="ChEBI" id="CHEBI:83900"/>
    </ligand>
</feature>
<keyword evidence="7 19" id="KW-0067">ATP-binding</keyword>
<dbReference type="InterPro" id="IPR004101">
    <property type="entry name" value="Mur_ligase_C"/>
</dbReference>
<evidence type="ECO:0000313" key="25">
    <source>
        <dbReference type="Proteomes" id="UP000323521"/>
    </source>
</evidence>
<comment type="function">
    <text evidence="13 19">Catalyzes the addition of meso-diaminopimelic acid to the nucleotide precursor UDP-N-acetylmuramoyl-L-alanyl-D-glutamate (UMAG) in the biosynthesis of bacterial cell-wall peptidoglycan.</text>
</comment>
<feature type="binding site" evidence="19">
    <location>
        <position position="470"/>
    </location>
    <ligand>
        <name>meso-2,6-diaminopimelate</name>
        <dbReference type="ChEBI" id="CHEBI:57791"/>
    </ligand>
</feature>
<comment type="PTM">
    <text evidence="19">Carboxylation is probably crucial for Mg(2+) binding and, consequently, for the gamma-phosphate positioning of ATP.</text>
</comment>
<feature type="binding site" evidence="19">
    <location>
        <position position="189"/>
    </location>
    <ligand>
        <name>UDP-N-acetyl-alpha-D-muramoyl-L-alanyl-D-glutamate</name>
        <dbReference type="ChEBI" id="CHEBI:83900"/>
    </ligand>
</feature>
<keyword evidence="9 19" id="KW-0573">Peptidoglycan synthesis</keyword>
<evidence type="ECO:0000256" key="3">
    <source>
        <dbReference type="ARBA" id="ARBA00022490"/>
    </source>
</evidence>
<dbReference type="SUPFAM" id="SSF53623">
    <property type="entry name" value="MurD-like peptide ligases, catalytic domain"/>
    <property type="match status" value="1"/>
</dbReference>
<proteinExistence type="inferred from homology"/>
<feature type="binding site" evidence="19">
    <location>
        <begin position="120"/>
        <end position="126"/>
    </location>
    <ligand>
        <name>ATP</name>
        <dbReference type="ChEBI" id="CHEBI:30616"/>
    </ligand>
</feature>
<feature type="binding site" evidence="19">
    <location>
        <position position="197"/>
    </location>
    <ligand>
        <name>UDP-N-acetyl-alpha-D-muramoyl-L-alanyl-D-glutamate</name>
        <dbReference type="ChEBI" id="CHEBI:83900"/>
    </ligand>
</feature>
<evidence type="ECO:0000256" key="8">
    <source>
        <dbReference type="ARBA" id="ARBA00022960"/>
    </source>
</evidence>
<evidence type="ECO:0000256" key="18">
    <source>
        <dbReference type="ARBA" id="ARBA00081560"/>
    </source>
</evidence>
<dbReference type="EMBL" id="CP017634">
    <property type="protein sequence ID" value="ATW28508.1"/>
    <property type="molecule type" value="Genomic_DNA"/>
</dbReference>
<keyword evidence="11 19" id="KW-0961">Cell wall biogenesis/degradation</keyword>
<evidence type="ECO:0000256" key="10">
    <source>
        <dbReference type="ARBA" id="ARBA00023306"/>
    </source>
</evidence>
<keyword evidence="25" id="KW-1185">Reference proteome</keyword>
<keyword evidence="5 19" id="KW-0132">Cell division</keyword>
<dbReference type="GO" id="GO:0008765">
    <property type="term" value="F:UDP-N-acetylmuramoylalanyl-D-glutamate-2,6-diaminopimelate ligase activity"/>
    <property type="evidence" value="ECO:0007669"/>
    <property type="project" value="UniProtKB-UniRule"/>
</dbReference>
<keyword evidence="3 19" id="KW-0963">Cytoplasm</keyword>
<dbReference type="InterPro" id="IPR000713">
    <property type="entry name" value="Mur_ligase_N"/>
</dbReference>
<dbReference type="HAMAP" id="MF_00208">
    <property type="entry name" value="MurE"/>
    <property type="match status" value="1"/>
</dbReference>
<organism evidence="24 25">
    <name type="scientific">Formimonas warabiya</name>
    <dbReference type="NCBI Taxonomy" id="1761012"/>
    <lineage>
        <taxon>Bacteria</taxon>
        <taxon>Bacillati</taxon>
        <taxon>Bacillota</taxon>
        <taxon>Clostridia</taxon>
        <taxon>Eubacteriales</taxon>
        <taxon>Peptococcaceae</taxon>
        <taxon>Candidatus Formimonas</taxon>
    </lineage>
</organism>
<dbReference type="GO" id="GO:0009252">
    <property type="term" value="P:peptidoglycan biosynthetic process"/>
    <property type="evidence" value="ECO:0007669"/>
    <property type="project" value="UniProtKB-UniRule"/>
</dbReference>
<dbReference type="Gene3D" id="3.40.1390.10">
    <property type="entry name" value="MurE/MurF, N-terminal domain"/>
    <property type="match status" value="1"/>
</dbReference>
<gene>
    <name evidence="19" type="primary">murE</name>
    <name evidence="24" type="ORF">DCMF_09965</name>
</gene>
<dbReference type="GO" id="GO:0005737">
    <property type="term" value="C:cytoplasm"/>
    <property type="evidence" value="ECO:0007669"/>
    <property type="project" value="UniProtKB-SubCell"/>
</dbReference>
<dbReference type="NCBIfam" id="TIGR01085">
    <property type="entry name" value="murE"/>
    <property type="match status" value="1"/>
</dbReference>
<dbReference type="InterPro" id="IPR018109">
    <property type="entry name" value="Folylpolyglutamate_synth_CS"/>
</dbReference>
<evidence type="ECO:0000256" key="14">
    <source>
        <dbReference type="ARBA" id="ARBA00066633"/>
    </source>
</evidence>
<dbReference type="Pfam" id="PF01225">
    <property type="entry name" value="Mur_ligase"/>
    <property type="match status" value="1"/>
</dbReference>
<dbReference type="NCBIfam" id="NF001126">
    <property type="entry name" value="PRK00139.1-4"/>
    <property type="match status" value="1"/>
</dbReference>
<evidence type="ECO:0000256" key="17">
    <source>
        <dbReference type="ARBA" id="ARBA00076158"/>
    </source>
</evidence>
<dbReference type="InterPro" id="IPR035911">
    <property type="entry name" value="MurE/MurF_N"/>
</dbReference>
<name>A0A3G1L1J4_FORW1</name>
<dbReference type="Gene3D" id="3.40.1190.10">
    <property type="entry name" value="Mur-like, catalytic domain"/>
    <property type="match status" value="1"/>
</dbReference>
<dbReference type="Pfam" id="PF02875">
    <property type="entry name" value="Mur_ligase_C"/>
    <property type="match status" value="1"/>
</dbReference>
<dbReference type="GO" id="GO:0000287">
    <property type="term" value="F:magnesium ion binding"/>
    <property type="evidence" value="ECO:0007669"/>
    <property type="project" value="UniProtKB-UniRule"/>
</dbReference>
<keyword evidence="6 19" id="KW-0547">Nucleotide-binding</keyword>
<keyword evidence="4 19" id="KW-0436">Ligase</keyword>
<accession>A0A3G1L1J4</accession>
<dbReference type="InterPro" id="IPR036615">
    <property type="entry name" value="Mur_ligase_C_dom_sf"/>
</dbReference>
<dbReference type="KEGG" id="fwa:DCMF_09965"/>
<comment type="caution">
    <text evidence="19">Lacks conserved residue(s) required for the propagation of feature annotation.</text>
</comment>
<feature type="binding site" evidence="19">
    <location>
        <position position="394"/>
    </location>
    <ligand>
        <name>meso-2,6-diaminopimelate</name>
        <dbReference type="ChEBI" id="CHEBI:57791"/>
    </ligand>
</feature>
<feature type="binding site" evidence="19">
    <location>
        <position position="195"/>
    </location>
    <ligand>
        <name>UDP-N-acetyl-alpha-D-muramoyl-L-alanyl-D-glutamate</name>
        <dbReference type="ChEBI" id="CHEBI:83900"/>
    </ligand>
</feature>
<keyword evidence="10 19" id="KW-0131">Cell cycle</keyword>
<sequence length="502" mass="54930">MGNSPWEVFWLQLSAIVQYLKAGVQGDPHVEITGVNYDSRKVAPGDLFVCMVGTKSDGHAYVPQALEKGAAAILAQQPVPDLPNSIPQVIVADTREALARLSSFWYHFPCHKLRMIGVTGTNGKTTTTHLIKGLLEQKGGLVGLVGTIHNLVGNEEIASTHTTPESWELAGLLDQMVHMGAHTAVMEVSSHALKQNRVAGCEFDVALFTNLTQDHLDYHLSWEDYLNSKLKLFSYLHIGEKGGAKYAVVNGDDPMAPHFIRAAQVPVWTYGIREKAHIQAHEIKISPRGTTFLLKSSQGEVPLSVSLTGTFNVYNVLAAVTVALLEGMAVPDIAAYLTRAPQVSGRFELVDEGQPFSVIVDYAHTPDGLENILATAKEITRGRLITVFGCGGDRDRGKRPLMGAIAGKYSGFTIVTSDNPRTEDPYRIIEEIEGGISKITAQYQVLEDRRKAIRQAIKMAGPEDTVVIAGKGHETYQIVQGKTHHFDDREVAREELHKLGQD</sequence>
<evidence type="ECO:0000256" key="13">
    <source>
        <dbReference type="ARBA" id="ARBA00056782"/>
    </source>
</evidence>
<keyword evidence="8 19" id="KW-0133">Cell shape</keyword>
<feature type="short sequence motif" description="Meso-diaminopimelate recognition motif" evidence="19">
    <location>
        <begin position="418"/>
        <end position="421"/>
    </location>
</feature>
<feature type="domain" description="Mur ligase C-terminal" evidence="22">
    <location>
        <begin position="345"/>
        <end position="472"/>
    </location>
</feature>
<dbReference type="InterPro" id="IPR005761">
    <property type="entry name" value="UDP-N-AcMur-Glu-dNH2Pim_ligase"/>
</dbReference>
<dbReference type="PANTHER" id="PTHR23135:SF4">
    <property type="entry name" value="UDP-N-ACETYLMURAMOYL-L-ALANYL-D-GLUTAMATE--2,6-DIAMINOPIMELATE LIGASE MURE HOMOLOG, CHLOROPLASTIC"/>
    <property type="match status" value="1"/>
</dbReference>
<feature type="binding site" evidence="19">
    <location>
        <position position="39"/>
    </location>
    <ligand>
        <name>UDP-N-acetyl-alpha-D-muramoyl-L-alanyl-D-glutamate</name>
        <dbReference type="ChEBI" id="CHEBI:83900"/>
    </ligand>
</feature>
<evidence type="ECO:0000256" key="9">
    <source>
        <dbReference type="ARBA" id="ARBA00022984"/>
    </source>
</evidence>
<comment type="pathway">
    <text evidence="1 19 20">Cell wall biogenesis; peptidoglycan biosynthesis.</text>
</comment>
<dbReference type="Gene3D" id="3.90.190.20">
    <property type="entry name" value="Mur ligase, C-terminal domain"/>
    <property type="match status" value="1"/>
</dbReference>
<dbReference type="InterPro" id="IPR036565">
    <property type="entry name" value="Mur-like_cat_sf"/>
</dbReference>
<protein>
    <recommendedName>
        <fullName evidence="15 19">UDP-N-acetylmuramoyl-L-alanyl-D-glutamate--2,6-diaminopimelate ligase</fullName>
        <ecNumber evidence="14 19">6.3.2.13</ecNumber>
    </recommendedName>
    <alternativeName>
        <fullName evidence="16 19">Meso-A2pm-adding enzyme</fullName>
    </alternativeName>
    <alternativeName>
        <fullName evidence="17 19">Meso-diaminopimelate-adding enzyme</fullName>
    </alternativeName>
    <alternativeName>
        <fullName evidence="18 19">UDP-MurNAc-L-Ala-D-Glu:meso-diaminopimelate ligase</fullName>
    </alternativeName>
    <alternativeName>
        <fullName evidence="19">UDP-MurNAc-tripeptide synthetase</fullName>
    </alternativeName>
    <alternativeName>
        <fullName evidence="19">UDP-N-acetylmuramyl-tripeptide synthetase</fullName>
    </alternativeName>
</protein>
<dbReference type="SUPFAM" id="SSF63418">
    <property type="entry name" value="MurE/MurF N-terminal domain"/>
    <property type="match status" value="1"/>
</dbReference>
<dbReference type="FunFam" id="3.90.190.20:FF:000006">
    <property type="entry name" value="UDP-N-acetylmuramoyl-L-alanyl-D-glutamate--2,6-diaminopimelate ligase"/>
    <property type="match status" value="1"/>
</dbReference>
<comment type="similarity">
    <text evidence="2 19">Belongs to the MurCDEF family. MurE subfamily.</text>
</comment>
<evidence type="ECO:0000256" key="7">
    <source>
        <dbReference type="ARBA" id="ARBA00022840"/>
    </source>
</evidence>
<feature type="binding site" evidence="19">
    <location>
        <position position="474"/>
    </location>
    <ligand>
        <name>meso-2,6-diaminopimelate</name>
        <dbReference type="ChEBI" id="CHEBI:57791"/>
    </ligand>
</feature>
<dbReference type="OrthoDB" id="9800958at2"/>
<evidence type="ECO:0000256" key="20">
    <source>
        <dbReference type="RuleBase" id="RU004135"/>
    </source>
</evidence>
<feature type="modified residue" description="N6-carboxylysine" evidence="19">
    <location>
        <position position="229"/>
    </location>
</feature>
<dbReference type="InterPro" id="IPR013221">
    <property type="entry name" value="Mur_ligase_cen"/>
</dbReference>
<dbReference type="GO" id="GO:0004326">
    <property type="term" value="F:tetrahydrofolylpolyglutamate synthase activity"/>
    <property type="evidence" value="ECO:0007669"/>
    <property type="project" value="InterPro"/>
</dbReference>
<dbReference type="GO" id="GO:0051301">
    <property type="term" value="P:cell division"/>
    <property type="evidence" value="ECO:0007669"/>
    <property type="project" value="UniProtKB-KW"/>
</dbReference>
<feature type="domain" description="Mur ligase central" evidence="23">
    <location>
        <begin position="118"/>
        <end position="323"/>
    </location>
</feature>
<evidence type="ECO:0000256" key="15">
    <source>
        <dbReference type="ARBA" id="ARBA00072883"/>
    </source>
</evidence>
<comment type="catalytic activity">
    <reaction evidence="12 19">
        <text>UDP-N-acetyl-alpha-D-muramoyl-L-alanyl-D-glutamate + meso-2,6-diaminopimelate + ATP = UDP-N-acetyl-alpha-D-muramoyl-L-alanyl-gamma-D-glutamyl-meso-2,6-diaminopimelate + ADP + phosphate + H(+)</text>
        <dbReference type="Rhea" id="RHEA:23676"/>
        <dbReference type="ChEBI" id="CHEBI:15378"/>
        <dbReference type="ChEBI" id="CHEBI:30616"/>
        <dbReference type="ChEBI" id="CHEBI:43474"/>
        <dbReference type="ChEBI" id="CHEBI:57791"/>
        <dbReference type="ChEBI" id="CHEBI:83900"/>
        <dbReference type="ChEBI" id="CHEBI:83905"/>
        <dbReference type="ChEBI" id="CHEBI:456216"/>
        <dbReference type="EC" id="6.3.2.13"/>
    </reaction>
</comment>
<dbReference type="NCBIfam" id="NF001124">
    <property type="entry name" value="PRK00139.1-2"/>
    <property type="match status" value="1"/>
</dbReference>
<evidence type="ECO:0000259" key="21">
    <source>
        <dbReference type="Pfam" id="PF01225"/>
    </source>
</evidence>
<evidence type="ECO:0000256" key="19">
    <source>
        <dbReference type="HAMAP-Rule" id="MF_00208"/>
    </source>
</evidence>
<evidence type="ECO:0000259" key="23">
    <source>
        <dbReference type="Pfam" id="PF08245"/>
    </source>
</evidence>
<evidence type="ECO:0000256" key="12">
    <source>
        <dbReference type="ARBA" id="ARBA00050251"/>
    </source>
</evidence>
<dbReference type="PROSITE" id="PS01011">
    <property type="entry name" value="FOLYLPOLYGLU_SYNT_1"/>
    <property type="match status" value="1"/>
</dbReference>
<dbReference type="Pfam" id="PF08245">
    <property type="entry name" value="Mur_ligase_M"/>
    <property type="match status" value="1"/>
</dbReference>
<dbReference type="GO" id="GO:0005524">
    <property type="term" value="F:ATP binding"/>
    <property type="evidence" value="ECO:0007669"/>
    <property type="project" value="UniProtKB-UniRule"/>
</dbReference>
<dbReference type="AlphaFoldDB" id="A0A3G1L1J4"/>
<evidence type="ECO:0000256" key="5">
    <source>
        <dbReference type="ARBA" id="ARBA00022618"/>
    </source>
</evidence>
<dbReference type="Proteomes" id="UP000323521">
    <property type="component" value="Chromosome"/>
</dbReference>
<feature type="domain" description="Mur ligase N-terminal catalytic" evidence="21">
    <location>
        <begin position="31"/>
        <end position="105"/>
    </location>
</feature>
<dbReference type="UniPathway" id="UPA00219"/>
<comment type="subcellular location">
    <subcellularLocation>
        <location evidence="19 20">Cytoplasm</location>
    </subcellularLocation>
</comment>
<evidence type="ECO:0000259" key="22">
    <source>
        <dbReference type="Pfam" id="PF02875"/>
    </source>
</evidence>
<reference evidence="24 25" key="1">
    <citation type="submission" date="2016-10" db="EMBL/GenBank/DDBJ databases">
        <title>Complete Genome Sequence of Peptococcaceae strain DCMF.</title>
        <authorList>
            <person name="Edwards R.J."/>
            <person name="Holland S.I."/>
            <person name="Deshpande N.P."/>
            <person name="Wong Y.K."/>
            <person name="Ertan H."/>
            <person name="Manefield M."/>
            <person name="Russell T.L."/>
            <person name="Lee M.J."/>
        </authorList>
    </citation>
    <scope>NUCLEOTIDE SEQUENCE [LARGE SCALE GENOMIC DNA]</scope>
    <source>
        <strain evidence="24 25">DCMF</strain>
    </source>
</reference>
<dbReference type="SUPFAM" id="SSF53244">
    <property type="entry name" value="MurD-like peptide ligases, peptide-binding domain"/>
    <property type="match status" value="1"/>
</dbReference>
<evidence type="ECO:0000256" key="11">
    <source>
        <dbReference type="ARBA" id="ARBA00023316"/>
    </source>
</evidence>
<dbReference type="EC" id="6.3.2.13" evidence="14 19"/>
<evidence type="ECO:0000256" key="6">
    <source>
        <dbReference type="ARBA" id="ARBA00022741"/>
    </source>
</evidence>
<dbReference type="GO" id="GO:0008360">
    <property type="term" value="P:regulation of cell shape"/>
    <property type="evidence" value="ECO:0007669"/>
    <property type="project" value="UniProtKB-KW"/>
</dbReference>
<comment type="cofactor">
    <cofactor evidence="19">
        <name>Mg(2+)</name>
        <dbReference type="ChEBI" id="CHEBI:18420"/>
    </cofactor>
</comment>
<dbReference type="PANTHER" id="PTHR23135">
    <property type="entry name" value="MUR LIGASE FAMILY MEMBER"/>
    <property type="match status" value="1"/>
</dbReference>
<evidence type="ECO:0000256" key="16">
    <source>
        <dbReference type="ARBA" id="ARBA00075482"/>
    </source>
</evidence>
<feature type="binding site" evidence="19">
    <location>
        <begin position="418"/>
        <end position="421"/>
    </location>
    <ligand>
        <name>meso-2,6-diaminopimelate</name>
        <dbReference type="ChEBI" id="CHEBI:57791"/>
    </ligand>
</feature>
<evidence type="ECO:0000313" key="24">
    <source>
        <dbReference type="EMBL" id="ATW28508.1"/>
    </source>
</evidence>
<evidence type="ECO:0000256" key="1">
    <source>
        <dbReference type="ARBA" id="ARBA00004752"/>
    </source>
</evidence>
<keyword evidence="19" id="KW-0460">Magnesium</keyword>
<evidence type="ECO:0000256" key="2">
    <source>
        <dbReference type="ARBA" id="ARBA00005898"/>
    </source>
</evidence>
<dbReference type="GO" id="GO:0071555">
    <property type="term" value="P:cell wall organization"/>
    <property type="evidence" value="ECO:0007669"/>
    <property type="project" value="UniProtKB-KW"/>
</dbReference>
<evidence type="ECO:0000256" key="4">
    <source>
        <dbReference type="ARBA" id="ARBA00022598"/>
    </source>
</evidence>